<proteinExistence type="inferred from homology"/>
<keyword evidence="4" id="KW-0106">Calcium</keyword>
<name>A0ABT8L8K4_9BACT</name>
<comment type="similarity">
    <text evidence="1">Belongs to the sulfatase family.</text>
</comment>
<dbReference type="PANTHER" id="PTHR42693:SF53">
    <property type="entry name" value="ENDO-4-O-SULFATASE"/>
    <property type="match status" value="1"/>
</dbReference>
<evidence type="ECO:0000313" key="7">
    <source>
        <dbReference type="Proteomes" id="UP001172083"/>
    </source>
</evidence>
<dbReference type="CDD" id="cd16027">
    <property type="entry name" value="SGSH"/>
    <property type="match status" value="1"/>
</dbReference>
<evidence type="ECO:0000313" key="6">
    <source>
        <dbReference type="EMBL" id="MDN5214099.1"/>
    </source>
</evidence>
<evidence type="ECO:0000256" key="2">
    <source>
        <dbReference type="ARBA" id="ARBA00022723"/>
    </source>
</evidence>
<dbReference type="Pfam" id="PF00884">
    <property type="entry name" value="Sulfatase"/>
    <property type="match status" value="1"/>
</dbReference>
<reference evidence="6" key="1">
    <citation type="submission" date="2023-06" db="EMBL/GenBank/DDBJ databases">
        <title>Genomic of Agaribacillus aureum.</title>
        <authorList>
            <person name="Wang G."/>
        </authorList>
    </citation>
    <scope>NUCLEOTIDE SEQUENCE</scope>
    <source>
        <strain evidence="6">BMA12</strain>
    </source>
</reference>
<evidence type="ECO:0000256" key="4">
    <source>
        <dbReference type="ARBA" id="ARBA00022837"/>
    </source>
</evidence>
<keyword evidence="7" id="KW-1185">Reference proteome</keyword>
<gene>
    <name evidence="6" type="ORF">QQ020_18630</name>
</gene>
<evidence type="ECO:0000256" key="3">
    <source>
        <dbReference type="ARBA" id="ARBA00022801"/>
    </source>
</evidence>
<dbReference type="PROSITE" id="PS00523">
    <property type="entry name" value="SULFATASE_1"/>
    <property type="match status" value="1"/>
</dbReference>
<evidence type="ECO:0000259" key="5">
    <source>
        <dbReference type="Pfam" id="PF00884"/>
    </source>
</evidence>
<dbReference type="EMBL" id="JAUJEB010000004">
    <property type="protein sequence ID" value="MDN5214099.1"/>
    <property type="molecule type" value="Genomic_DNA"/>
</dbReference>
<keyword evidence="2" id="KW-0479">Metal-binding</keyword>
<sequence>MSKPISQIIMKQKKSLHLLKLLFLGCICFNQPMVCGQTYNIVWITCEDMSPRLGCYGDNTVPTPNIDRLAAEGVLYSQAFASYGVCAPSRHTLITGMYPTSTGAMAMRTWKRTSALDKITDPALLAIPTYEATPPAGVKCFSEYFRAAGYYCTNNKKTDYQFRDPVTAWDESSATAHWRNRPTPEMPFFAIFNNTVTHESGTFKPRSESVCDPASIHIPPYYPDIPSVRQDMARQYDNIAAMDQWVGGILEQLEEDGLLDKTIVIFFSDHGDGLPRAKRWVYDSGIRVPMIIRWPHKRLGGTINNELVSFVDFAPSMLSVAGLAIPDYMEGQAFLGAEKKEPRKYIYAFRDRMDPAPENIRAVRDKQFKYVRNYRPELPYLGYIPYRDQAAMMQDILRLKEANKLGPDQWQFWGQSKPLEELYDLNQDPHEINNLASDPTYFPKLLELRQAHEAWTAKYGDLGQMPETALIKKLWPPDGKQPVTAAPIFKIQNEMAAISCATEGSSIAYRLDGHGLWHLYTQPFETGHAKVIEAQAIRLGWKKSGITSYQLKGDK</sequence>
<evidence type="ECO:0000256" key="1">
    <source>
        <dbReference type="ARBA" id="ARBA00008779"/>
    </source>
</evidence>
<dbReference type="Gene3D" id="3.40.720.10">
    <property type="entry name" value="Alkaline Phosphatase, subunit A"/>
    <property type="match status" value="1"/>
</dbReference>
<feature type="domain" description="Sulfatase N-terminal" evidence="5">
    <location>
        <begin position="40"/>
        <end position="322"/>
    </location>
</feature>
<comment type="caution">
    <text evidence="6">The sequence shown here is derived from an EMBL/GenBank/DDBJ whole genome shotgun (WGS) entry which is preliminary data.</text>
</comment>
<dbReference type="SUPFAM" id="SSF53649">
    <property type="entry name" value="Alkaline phosphatase-like"/>
    <property type="match status" value="1"/>
</dbReference>
<organism evidence="6 7">
    <name type="scientific">Agaribacillus aureus</name>
    <dbReference type="NCBI Taxonomy" id="3051825"/>
    <lineage>
        <taxon>Bacteria</taxon>
        <taxon>Pseudomonadati</taxon>
        <taxon>Bacteroidota</taxon>
        <taxon>Cytophagia</taxon>
        <taxon>Cytophagales</taxon>
        <taxon>Splendidivirgaceae</taxon>
        <taxon>Agaribacillus</taxon>
    </lineage>
</organism>
<dbReference type="Proteomes" id="UP001172083">
    <property type="component" value="Unassembled WGS sequence"/>
</dbReference>
<dbReference type="InterPro" id="IPR024607">
    <property type="entry name" value="Sulfatase_CS"/>
</dbReference>
<protein>
    <submittedName>
        <fullName evidence="6">Sulfatase</fullName>
    </submittedName>
</protein>
<dbReference type="InterPro" id="IPR000917">
    <property type="entry name" value="Sulfatase_N"/>
</dbReference>
<accession>A0ABT8L8K4</accession>
<dbReference type="RefSeq" id="WP_346759436.1">
    <property type="nucleotide sequence ID" value="NZ_JAUJEB010000004.1"/>
</dbReference>
<dbReference type="InterPro" id="IPR017850">
    <property type="entry name" value="Alkaline_phosphatase_core_sf"/>
</dbReference>
<keyword evidence="3" id="KW-0378">Hydrolase</keyword>
<dbReference type="PANTHER" id="PTHR42693">
    <property type="entry name" value="ARYLSULFATASE FAMILY MEMBER"/>
    <property type="match status" value="1"/>
</dbReference>
<dbReference type="InterPro" id="IPR050738">
    <property type="entry name" value="Sulfatase"/>
</dbReference>